<name>A0A067SMN8_GALM3</name>
<evidence type="ECO:0008006" key="3">
    <source>
        <dbReference type="Google" id="ProtNLM"/>
    </source>
</evidence>
<gene>
    <name evidence="1" type="ORF">GALMADRAFT_143061</name>
</gene>
<dbReference type="AlphaFoldDB" id="A0A067SMN8"/>
<dbReference type="Proteomes" id="UP000027222">
    <property type="component" value="Unassembled WGS sequence"/>
</dbReference>
<organism evidence="1 2">
    <name type="scientific">Galerina marginata (strain CBS 339.88)</name>
    <dbReference type="NCBI Taxonomy" id="685588"/>
    <lineage>
        <taxon>Eukaryota</taxon>
        <taxon>Fungi</taxon>
        <taxon>Dikarya</taxon>
        <taxon>Basidiomycota</taxon>
        <taxon>Agaricomycotina</taxon>
        <taxon>Agaricomycetes</taxon>
        <taxon>Agaricomycetidae</taxon>
        <taxon>Agaricales</taxon>
        <taxon>Agaricineae</taxon>
        <taxon>Strophariaceae</taxon>
        <taxon>Galerina</taxon>
    </lineage>
</organism>
<accession>A0A067SMN8</accession>
<sequence length="458" mass="51779">MPADKPHNPLSTSRHSSQVCRFWRSVILGSPTLWGRLIDLDHLNSKNSYWRREILYRSGNAGLWIRGHVRDRCMWDYFLSICDAHLARIQHLQITITYTKLCQADRSQLSDALRRPAPLLMTFNFEGNIGASLALPSPLFAEVAPLLEVFVAGGFKFNLRAPWLPNLREIHISEFFALMDILSALKSMPLLECLHLDGLDKIHQIRSPAQPMPLPSVDLPRLRILEIENVPLQICLLILEHLSPARGCSLQLSIQDNYPYQGETNVMSRAASEQLLRYIQRCITFQAASSIQLFCDSEQFQLFFYNGDKPHFGIETHGCWDFLQIFLVNIASSTFISLVTEAGLTLSDPPPHIHLQLTLLLGSLGSVTMLNISDFELKCAHSIMTNMNNPLPNLHTVALDHILEKDESILEVFLKHREAIGLPVSVLDLTKVSFGIPNHLNFLEGMSGLKVLYSNEEL</sequence>
<evidence type="ECO:0000313" key="1">
    <source>
        <dbReference type="EMBL" id="KDR72186.1"/>
    </source>
</evidence>
<dbReference type="HOGENOM" id="CLU_030662_0_0_1"/>
<keyword evidence="2" id="KW-1185">Reference proteome</keyword>
<reference evidence="2" key="1">
    <citation type="journal article" date="2014" name="Proc. Natl. Acad. Sci. U.S.A.">
        <title>Extensive sampling of basidiomycete genomes demonstrates inadequacy of the white-rot/brown-rot paradigm for wood decay fungi.</title>
        <authorList>
            <person name="Riley R."/>
            <person name="Salamov A.A."/>
            <person name="Brown D.W."/>
            <person name="Nagy L.G."/>
            <person name="Floudas D."/>
            <person name="Held B.W."/>
            <person name="Levasseur A."/>
            <person name="Lombard V."/>
            <person name="Morin E."/>
            <person name="Otillar R."/>
            <person name="Lindquist E.A."/>
            <person name="Sun H."/>
            <person name="LaButti K.M."/>
            <person name="Schmutz J."/>
            <person name="Jabbour D."/>
            <person name="Luo H."/>
            <person name="Baker S.E."/>
            <person name="Pisabarro A.G."/>
            <person name="Walton J.D."/>
            <person name="Blanchette R.A."/>
            <person name="Henrissat B."/>
            <person name="Martin F."/>
            <person name="Cullen D."/>
            <person name="Hibbett D.S."/>
            <person name="Grigoriev I.V."/>
        </authorList>
    </citation>
    <scope>NUCLEOTIDE SEQUENCE [LARGE SCALE GENOMIC DNA]</scope>
    <source>
        <strain evidence="2">CBS 339.88</strain>
    </source>
</reference>
<evidence type="ECO:0000313" key="2">
    <source>
        <dbReference type="Proteomes" id="UP000027222"/>
    </source>
</evidence>
<protein>
    <recommendedName>
        <fullName evidence="3">F-box domain-containing protein</fullName>
    </recommendedName>
</protein>
<dbReference type="EMBL" id="KL142389">
    <property type="protein sequence ID" value="KDR72186.1"/>
    <property type="molecule type" value="Genomic_DNA"/>
</dbReference>
<proteinExistence type="predicted"/>
<dbReference type="OrthoDB" id="3045590at2759"/>